<feature type="disulfide bond" evidence="10">
    <location>
        <begin position="84"/>
        <end position="91"/>
    </location>
</feature>
<dbReference type="GO" id="GO:0007417">
    <property type="term" value="P:central nervous system development"/>
    <property type="evidence" value="ECO:0007669"/>
    <property type="project" value="TreeGrafter"/>
</dbReference>
<evidence type="ECO:0008006" key="17">
    <source>
        <dbReference type="Google" id="ProtNLM"/>
    </source>
</evidence>
<feature type="region of interest" description="Disordered" evidence="11">
    <location>
        <begin position="416"/>
        <end position="454"/>
    </location>
</feature>
<keyword evidence="7 12" id="KW-0472">Membrane</keyword>
<evidence type="ECO:0000313" key="15">
    <source>
        <dbReference type="Ensembl" id="ENSGWIP00000007929.1"/>
    </source>
</evidence>
<dbReference type="SMART" id="SM00006">
    <property type="entry name" value="A4_EXTRA"/>
    <property type="match status" value="1"/>
</dbReference>
<dbReference type="InterPro" id="IPR011993">
    <property type="entry name" value="PH-like_dom_sf"/>
</dbReference>
<dbReference type="GO" id="GO:0031694">
    <property type="term" value="F:alpha-2A adrenergic receptor binding"/>
    <property type="evidence" value="ECO:0007669"/>
    <property type="project" value="TreeGrafter"/>
</dbReference>
<dbReference type="InterPro" id="IPR015849">
    <property type="entry name" value="Amyloid_glyco_heparin-bd"/>
</dbReference>
<evidence type="ECO:0000256" key="3">
    <source>
        <dbReference type="ARBA" id="ARBA00022723"/>
    </source>
</evidence>
<evidence type="ECO:0000256" key="6">
    <source>
        <dbReference type="ARBA" id="ARBA00023008"/>
    </source>
</evidence>
<dbReference type="Proteomes" id="UP000694680">
    <property type="component" value="Chromosome 16"/>
</dbReference>
<feature type="compositionally biased region" description="Acidic residues" evidence="11">
    <location>
        <begin position="428"/>
        <end position="440"/>
    </location>
</feature>
<evidence type="ECO:0000256" key="4">
    <source>
        <dbReference type="ARBA" id="ARBA00022729"/>
    </source>
</evidence>
<evidence type="ECO:0000259" key="13">
    <source>
        <dbReference type="PROSITE" id="PS51869"/>
    </source>
</evidence>
<dbReference type="Pfam" id="PF12925">
    <property type="entry name" value="APP_E2"/>
    <property type="match status" value="1"/>
</dbReference>
<sequence length="541" mass="62320">MQSYLPLVNGPSRQVAEPQIAMFCGHQLLHMNTQTGQWEPDPQGRQGCFKETTDILSYCQEMYPTLPISHTEESKFPVTIPSWCKKGWGHCQTHPFIVVPYRCLEGEYVSEALLVPDRCRFLHQEQMDTCESYVYWHNIAKEECTADNLELHSYGMLLPCGDHFRGVEYVCCPGRGTSSGKGEAEERDVPAAPQTLSSKIMTPRPTDGVDVYFEKPVDDTEHANFLRAKTDLEDRRMKRINEIMKEWAEADIQSKNLPTSERQSLNEHFQAVLQTLEEQVAGERQRLVETHLARVEAILNNNRRLALENYLTAVQSDPPQPECVLQALKRYMAAEQKDRRHTLRHYQHIVAVDPQKAEQMKFQVYTHLHVIEERMNQSLALLYKDPMLAEELHSDIQELVKAERGDISELMTTSFSETRTTEELLPAESEEEKDDEEEEERAFQNRPYPPRIGTYPLNTHQQPDALETFNRGAMVGLLVVAVAIAMVMVISLLLVRRKPYGTISHGIVEVDPMLTPEERQLNKMQNHGYENPTYKFFEQMN</sequence>
<dbReference type="InterPro" id="IPR019543">
    <property type="entry name" value="APP_amyloid_C"/>
</dbReference>
<dbReference type="GO" id="GO:0007409">
    <property type="term" value="P:axonogenesis"/>
    <property type="evidence" value="ECO:0007669"/>
    <property type="project" value="TreeGrafter"/>
</dbReference>
<dbReference type="InterPro" id="IPR036669">
    <property type="entry name" value="Amyloid_Cu-bd_sf"/>
</dbReference>
<dbReference type="Pfam" id="PF02177">
    <property type="entry name" value="APP_N"/>
    <property type="match status" value="1"/>
</dbReference>
<dbReference type="Gene3D" id="3.30.1490.140">
    <property type="entry name" value="Amyloidogenic glycoprotein, copper-binding domain"/>
    <property type="match status" value="1"/>
</dbReference>
<evidence type="ECO:0000256" key="1">
    <source>
        <dbReference type="ARBA" id="ARBA00004479"/>
    </source>
</evidence>
<dbReference type="CDD" id="cd21708">
    <property type="entry name" value="JMTM_APLP1"/>
    <property type="match status" value="1"/>
</dbReference>
<dbReference type="PROSITE" id="PS51869">
    <property type="entry name" value="APP_E1"/>
    <property type="match status" value="1"/>
</dbReference>
<feature type="region of interest" description="GFLD subdomain" evidence="10">
    <location>
        <begin position="14"/>
        <end position="109"/>
    </location>
</feature>
<evidence type="ECO:0000256" key="8">
    <source>
        <dbReference type="ARBA" id="ARBA00023157"/>
    </source>
</evidence>
<dbReference type="InterPro" id="IPR024329">
    <property type="entry name" value="Amyloid_glyco_E2_domain"/>
</dbReference>
<dbReference type="InterPro" id="IPR008155">
    <property type="entry name" value="Amyloid_glyco"/>
</dbReference>
<dbReference type="GO" id="GO:0031695">
    <property type="term" value="F:alpha-2B adrenergic receptor binding"/>
    <property type="evidence" value="ECO:0007669"/>
    <property type="project" value="TreeGrafter"/>
</dbReference>
<dbReference type="Pfam" id="PF12924">
    <property type="entry name" value="APP_Cu_bd"/>
    <property type="match status" value="1"/>
</dbReference>
<dbReference type="Gene3D" id="3.90.570.10">
    <property type="entry name" value="Amyloidogenic glycoprotein, heparin-binding domain"/>
    <property type="match status" value="1"/>
</dbReference>
<keyword evidence="5 12" id="KW-1133">Transmembrane helix</keyword>
<dbReference type="Gene3D" id="6.10.250.1670">
    <property type="match status" value="1"/>
</dbReference>
<dbReference type="InterPro" id="IPR036454">
    <property type="entry name" value="Amyloid_glyco_heparin-bd_sf"/>
</dbReference>
<keyword evidence="4" id="KW-0732">Signal</keyword>
<comment type="caution">
    <text evidence="10">Lacks conserved residue(s) required for the propagation of feature annotation.</text>
</comment>
<reference evidence="15" key="3">
    <citation type="submission" date="2025-09" db="UniProtKB">
        <authorList>
            <consortium name="Ensembl"/>
        </authorList>
    </citation>
    <scope>IDENTIFICATION</scope>
</reference>
<feature type="domain" description="E2" evidence="14">
    <location>
        <begin position="208"/>
        <end position="399"/>
    </location>
</feature>
<feature type="compositionally biased region" description="Low complexity" evidence="11">
    <location>
        <begin position="416"/>
        <end position="427"/>
    </location>
</feature>
<feature type="disulfide bond" evidence="10">
    <location>
        <begin position="59"/>
        <end position="103"/>
    </location>
</feature>
<gene>
    <name evidence="15" type="primary">aplp1</name>
</gene>
<evidence type="ECO:0000313" key="16">
    <source>
        <dbReference type="Proteomes" id="UP000694680"/>
    </source>
</evidence>
<dbReference type="AlphaFoldDB" id="A0A8C5DJU3"/>
<dbReference type="PROSITE" id="PS51870">
    <property type="entry name" value="APP_E2"/>
    <property type="match status" value="1"/>
</dbReference>
<dbReference type="PANTHER" id="PTHR23103:SF13">
    <property type="entry name" value="AMYLOID BETA PRECURSOR LIKE PROTEIN 1"/>
    <property type="match status" value="1"/>
</dbReference>
<evidence type="ECO:0000259" key="14">
    <source>
        <dbReference type="PROSITE" id="PS51870"/>
    </source>
</evidence>
<dbReference type="InterPro" id="IPR008154">
    <property type="entry name" value="Amyloid_glyco_extra"/>
</dbReference>
<dbReference type="GO" id="GO:0005794">
    <property type="term" value="C:Golgi apparatus"/>
    <property type="evidence" value="ECO:0007669"/>
    <property type="project" value="TreeGrafter"/>
</dbReference>
<comment type="subcellular location">
    <subcellularLocation>
        <location evidence="1">Membrane</location>
        <topology evidence="1">Single-pass type I membrane protein</topology>
    </subcellularLocation>
</comment>
<keyword evidence="6" id="KW-0186">Copper</keyword>
<keyword evidence="16" id="KW-1185">Reference proteome</keyword>
<name>A0A8C5DJU3_GOUWI</name>
<feature type="transmembrane region" description="Helical" evidence="12">
    <location>
        <begin position="473"/>
        <end position="495"/>
    </location>
</feature>
<dbReference type="Gene3D" id="2.30.29.30">
    <property type="entry name" value="Pleckstrin-homology domain (PH domain)/Phosphotyrosine-binding domain (PTB)"/>
    <property type="match status" value="1"/>
</dbReference>
<dbReference type="Gene3D" id="1.20.120.770">
    <property type="entry name" value="Amyloid precursor protein, E2 domain"/>
    <property type="match status" value="1"/>
</dbReference>
<evidence type="ECO:0000256" key="7">
    <source>
        <dbReference type="ARBA" id="ARBA00023136"/>
    </source>
</evidence>
<keyword evidence="2 12" id="KW-0812">Transmembrane</keyword>
<dbReference type="InterPro" id="IPR036176">
    <property type="entry name" value="E2_sf"/>
</dbReference>
<dbReference type="InterPro" id="IPR011178">
    <property type="entry name" value="Amyloid_glyco_Cu-bd"/>
</dbReference>
<evidence type="ECO:0000256" key="2">
    <source>
        <dbReference type="ARBA" id="ARBA00022692"/>
    </source>
</evidence>
<evidence type="ECO:0000256" key="10">
    <source>
        <dbReference type="PROSITE-ProRule" id="PRU01217"/>
    </source>
</evidence>
<dbReference type="SUPFAM" id="SSF56491">
    <property type="entry name" value="A heparin-binding domain"/>
    <property type="match status" value="1"/>
</dbReference>
<keyword evidence="9" id="KW-0325">Glycoprotein</keyword>
<reference evidence="15" key="2">
    <citation type="submission" date="2025-08" db="UniProtKB">
        <authorList>
            <consortium name="Ensembl"/>
        </authorList>
    </citation>
    <scope>IDENTIFICATION</scope>
</reference>
<dbReference type="PANTHER" id="PTHR23103">
    <property type="entry name" value="ALZHEIMER'S DISEASE BETA-AMYLOID RELATED"/>
    <property type="match status" value="1"/>
</dbReference>
<keyword evidence="8 10" id="KW-1015">Disulfide bond</keyword>
<keyword evidence="3" id="KW-0479">Metal-binding</keyword>
<reference evidence="15" key="1">
    <citation type="submission" date="2020-06" db="EMBL/GenBank/DDBJ databases">
        <authorList>
            <consortium name="Wellcome Sanger Institute Data Sharing"/>
        </authorList>
    </citation>
    <scope>NUCLEOTIDE SEQUENCE [LARGE SCALE GENOMIC DNA]</scope>
</reference>
<dbReference type="GO" id="GO:0005886">
    <property type="term" value="C:plasma membrane"/>
    <property type="evidence" value="ECO:0007669"/>
    <property type="project" value="TreeGrafter"/>
</dbReference>
<dbReference type="PROSITE" id="PS00319">
    <property type="entry name" value="APP_CUBD"/>
    <property type="match status" value="1"/>
</dbReference>
<feature type="region of interest" description="CuBD subdomain" evidence="10">
    <location>
        <begin position="117"/>
        <end position="174"/>
    </location>
</feature>
<dbReference type="InterPro" id="IPR019744">
    <property type="entry name" value="APP_CUBD_CS"/>
</dbReference>
<dbReference type="Pfam" id="PF10515">
    <property type="entry name" value="APP_amyloid"/>
    <property type="match status" value="1"/>
</dbReference>
<dbReference type="Ensembl" id="ENSGWIT00000008855.1">
    <property type="protein sequence ID" value="ENSGWIP00000007929.1"/>
    <property type="gene ID" value="ENSGWIG00000004645.1"/>
</dbReference>
<evidence type="ECO:0000256" key="11">
    <source>
        <dbReference type="SAM" id="MobiDB-lite"/>
    </source>
</evidence>
<dbReference type="SUPFAM" id="SSF89811">
    <property type="entry name" value="Amyloid beta a4 protein copper binding domain (domain 2)"/>
    <property type="match status" value="1"/>
</dbReference>
<dbReference type="FunFam" id="1.20.120.770:FF:000001">
    <property type="entry name" value="Amyloid beta A4 protein-like isoform 1"/>
    <property type="match status" value="1"/>
</dbReference>
<dbReference type="GO" id="GO:0046914">
    <property type="term" value="F:transition metal ion binding"/>
    <property type="evidence" value="ECO:0007669"/>
    <property type="project" value="InterPro"/>
</dbReference>
<feature type="domain" description="E1" evidence="13">
    <location>
        <begin position="14"/>
        <end position="174"/>
    </location>
</feature>
<dbReference type="GO" id="GO:0031696">
    <property type="term" value="F:alpha-2C adrenergic receptor binding"/>
    <property type="evidence" value="ECO:0007669"/>
    <property type="project" value="TreeGrafter"/>
</dbReference>
<protein>
    <recommendedName>
        <fullName evidence="17">Amyloid-like protein 1</fullName>
    </recommendedName>
</protein>
<dbReference type="GO" id="GO:0008201">
    <property type="term" value="F:heparin binding"/>
    <property type="evidence" value="ECO:0007669"/>
    <property type="project" value="UniProtKB-UniRule"/>
</dbReference>
<dbReference type="InterPro" id="IPR019745">
    <property type="entry name" value="Amyloid_glyco_intracell_CS"/>
</dbReference>
<evidence type="ECO:0000256" key="9">
    <source>
        <dbReference type="ARBA" id="ARBA00023180"/>
    </source>
</evidence>
<dbReference type="PROSITE" id="PS00320">
    <property type="entry name" value="APP_INTRA"/>
    <property type="match status" value="1"/>
</dbReference>
<organism evidence="15 16">
    <name type="scientific">Gouania willdenowi</name>
    <name type="common">Blunt-snouted clingfish</name>
    <name type="synonym">Lepadogaster willdenowi</name>
    <dbReference type="NCBI Taxonomy" id="441366"/>
    <lineage>
        <taxon>Eukaryota</taxon>
        <taxon>Metazoa</taxon>
        <taxon>Chordata</taxon>
        <taxon>Craniata</taxon>
        <taxon>Vertebrata</taxon>
        <taxon>Euteleostomi</taxon>
        <taxon>Actinopterygii</taxon>
        <taxon>Neopterygii</taxon>
        <taxon>Teleostei</taxon>
        <taxon>Neoteleostei</taxon>
        <taxon>Acanthomorphata</taxon>
        <taxon>Ovalentaria</taxon>
        <taxon>Blenniimorphae</taxon>
        <taxon>Blenniiformes</taxon>
        <taxon>Gobiesocoidei</taxon>
        <taxon>Gobiesocidae</taxon>
        <taxon>Gobiesocinae</taxon>
        <taxon>Gouania</taxon>
    </lineage>
</organism>
<feature type="disulfide bond" evidence="10">
    <location>
        <begin position="130"/>
        <end position="160"/>
    </location>
</feature>
<evidence type="ECO:0000256" key="5">
    <source>
        <dbReference type="ARBA" id="ARBA00022989"/>
    </source>
</evidence>
<proteinExistence type="inferred from homology"/>
<dbReference type="SUPFAM" id="SSF109843">
    <property type="entry name" value="CAPPD, an extracellular domain of amyloid beta A4 protein"/>
    <property type="match status" value="1"/>
</dbReference>
<evidence type="ECO:0000256" key="12">
    <source>
        <dbReference type="SAM" id="Phobius"/>
    </source>
</evidence>
<accession>A0A8C5DJU3</accession>
<comment type="similarity">
    <text evidence="10">Belongs to the APP family.</text>
</comment>